<dbReference type="Pfam" id="PF01047">
    <property type="entry name" value="MarR"/>
    <property type="match status" value="1"/>
</dbReference>
<dbReference type="GO" id="GO:0006950">
    <property type="term" value="P:response to stress"/>
    <property type="evidence" value="ECO:0007669"/>
    <property type="project" value="TreeGrafter"/>
</dbReference>
<dbReference type="PROSITE" id="PS50995">
    <property type="entry name" value="HTH_MARR_2"/>
    <property type="match status" value="1"/>
</dbReference>
<keyword evidence="1" id="KW-0805">Transcription regulation</keyword>
<reference evidence="6 7" key="1">
    <citation type="submission" date="2016-10" db="EMBL/GenBank/DDBJ databases">
        <authorList>
            <person name="de Groot N.N."/>
        </authorList>
    </citation>
    <scope>NUCLEOTIDE SEQUENCE [LARGE SCALE GENOMIC DNA]</scope>
    <source>
        <strain evidence="6 7">CGMCC 1.11030</strain>
    </source>
</reference>
<dbReference type="GO" id="GO:0003700">
    <property type="term" value="F:DNA-binding transcription factor activity"/>
    <property type="evidence" value="ECO:0007669"/>
    <property type="project" value="InterPro"/>
</dbReference>
<sequence>MTAAGDATTGKGPAGEDPQGADPRDGTGYRLTAQAGHLLRRANQRHLAIFSARMPDLTPRQFAALAKLDEEGPASQNQLGRATSMDAATIKGVIDRLARRGLVATEPSQEDRRRLIVSLTEAGAELFARAAPVALEITEETLAPLAPEERRLLTALLDRIS</sequence>
<name>A0A1I3BFT4_9RHOB</name>
<dbReference type="PANTHER" id="PTHR33164:SF95">
    <property type="entry name" value="TRANSCRIPTIONAL REGULATOR"/>
    <property type="match status" value="1"/>
</dbReference>
<accession>A0A1I3BFT4</accession>
<dbReference type="Gene3D" id="1.10.10.10">
    <property type="entry name" value="Winged helix-like DNA-binding domain superfamily/Winged helix DNA-binding domain"/>
    <property type="match status" value="1"/>
</dbReference>
<dbReference type="InterPro" id="IPR036390">
    <property type="entry name" value="WH_DNA-bd_sf"/>
</dbReference>
<dbReference type="InterPro" id="IPR000835">
    <property type="entry name" value="HTH_MarR-typ"/>
</dbReference>
<proteinExistence type="predicted"/>
<evidence type="ECO:0000256" key="3">
    <source>
        <dbReference type="ARBA" id="ARBA00023163"/>
    </source>
</evidence>
<dbReference type="InterPro" id="IPR023187">
    <property type="entry name" value="Tscrpt_reg_MarR-type_CS"/>
</dbReference>
<protein>
    <submittedName>
        <fullName evidence="6">Transcriptional regulator, MarR family</fullName>
    </submittedName>
</protein>
<evidence type="ECO:0000256" key="2">
    <source>
        <dbReference type="ARBA" id="ARBA00023125"/>
    </source>
</evidence>
<organism evidence="6 7">
    <name type="scientific">Albimonas pacifica</name>
    <dbReference type="NCBI Taxonomy" id="1114924"/>
    <lineage>
        <taxon>Bacteria</taxon>
        <taxon>Pseudomonadati</taxon>
        <taxon>Pseudomonadota</taxon>
        <taxon>Alphaproteobacteria</taxon>
        <taxon>Rhodobacterales</taxon>
        <taxon>Paracoccaceae</taxon>
        <taxon>Albimonas</taxon>
    </lineage>
</organism>
<dbReference type="InterPro" id="IPR036388">
    <property type="entry name" value="WH-like_DNA-bd_sf"/>
</dbReference>
<dbReference type="PANTHER" id="PTHR33164">
    <property type="entry name" value="TRANSCRIPTIONAL REGULATOR, MARR FAMILY"/>
    <property type="match status" value="1"/>
</dbReference>
<evidence type="ECO:0000256" key="1">
    <source>
        <dbReference type="ARBA" id="ARBA00023015"/>
    </source>
</evidence>
<gene>
    <name evidence="6" type="ORF">SAMN05216258_10161</name>
</gene>
<keyword evidence="2" id="KW-0238">DNA-binding</keyword>
<evidence type="ECO:0000313" key="6">
    <source>
        <dbReference type="EMBL" id="SFH61165.1"/>
    </source>
</evidence>
<dbReference type="Proteomes" id="UP000199377">
    <property type="component" value="Unassembled WGS sequence"/>
</dbReference>
<keyword evidence="3" id="KW-0804">Transcription</keyword>
<feature type="domain" description="HTH marR-type" evidence="5">
    <location>
        <begin position="32"/>
        <end position="161"/>
    </location>
</feature>
<evidence type="ECO:0000313" key="7">
    <source>
        <dbReference type="Proteomes" id="UP000199377"/>
    </source>
</evidence>
<dbReference type="SUPFAM" id="SSF46785">
    <property type="entry name" value="Winged helix' DNA-binding domain"/>
    <property type="match status" value="1"/>
</dbReference>
<dbReference type="RefSeq" id="WP_245779007.1">
    <property type="nucleotide sequence ID" value="NZ_FOQH01000001.1"/>
</dbReference>
<dbReference type="PRINTS" id="PR00598">
    <property type="entry name" value="HTHMARR"/>
</dbReference>
<evidence type="ECO:0000256" key="4">
    <source>
        <dbReference type="SAM" id="MobiDB-lite"/>
    </source>
</evidence>
<dbReference type="GO" id="GO:0003677">
    <property type="term" value="F:DNA binding"/>
    <property type="evidence" value="ECO:0007669"/>
    <property type="project" value="UniProtKB-KW"/>
</dbReference>
<dbReference type="PROSITE" id="PS01117">
    <property type="entry name" value="HTH_MARR_1"/>
    <property type="match status" value="1"/>
</dbReference>
<dbReference type="InterPro" id="IPR039422">
    <property type="entry name" value="MarR/SlyA-like"/>
</dbReference>
<dbReference type="STRING" id="1114924.SAMN05216258_10161"/>
<evidence type="ECO:0000259" key="5">
    <source>
        <dbReference type="PROSITE" id="PS50995"/>
    </source>
</evidence>
<keyword evidence="7" id="KW-1185">Reference proteome</keyword>
<dbReference type="AlphaFoldDB" id="A0A1I3BFT4"/>
<feature type="region of interest" description="Disordered" evidence="4">
    <location>
        <begin position="1"/>
        <end position="29"/>
    </location>
</feature>
<dbReference type="SMART" id="SM00347">
    <property type="entry name" value="HTH_MARR"/>
    <property type="match status" value="1"/>
</dbReference>
<dbReference type="EMBL" id="FOQH01000001">
    <property type="protein sequence ID" value="SFH61165.1"/>
    <property type="molecule type" value="Genomic_DNA"/>
</dbReference>